<dbReference type="Pfam" id="PF23613">
    <property type="entry name" value="ELP3_N"/>
    <property type="match status" value="1"/>
</dbReference>
<dbReference type="GO" id="GO:0000049">
    <property type="term" value="F:tRNA binding"/>
    <property type="evidence" value="ECO:0007669"/>
    <property type="project" value="UniProtKB-KW"/>
</dbReference>
<keyword evidence="8" id="KW-0819">tRNA processing</keyword>
<comment type="similarity">
    <text evidence="3">Belongs to the ELP3 family.</text>
</comment>
<dbReference type="GO" id="GO:0046872">
    <property type="term" value="F:metal ion binding"/>
    <property type="evidence" value="ECO:0007669"/>
    <property type="project" value="UniProtKB-KW"/>
</dbReference>
<feature type="domain" description="N-acetyltransferase" evidence="17">
    <location>
        <begin position="363"/>
        <end position="499"/>
    </location>
</feature>
<dbReference type="GO" id="GO:0002926">
    <property type="term" value="P:tRNA wobble base 5-methoxycarbonylmethyl-2-thiouridinylation"/>
    <property type="evidence" value="ECO:0007669"/>
    <property type="project" value="TreeGrafter"/>
</dbReference>
<feature type="region of interest" description="Disordered" evidence="16">
    <location>
        <begin position="97"/>
        <end position="122"/>
    </location>
</feature>
<dbReference type="EMBL" id="KF900367">
    <property type="protein sequence ID" value="AIE92498.1"/>
    <property type="molecule type" value="Genomic_DNA"/>
</dbReference>
<evidence type="ECO:0000256" key="3">
    <source>
        <dbReference type="ARBA" id="ARBA00005494"/>
    </source>
</evidence>
<evidence type="ECO:0000256" key="12">
    <source>
        <dbReference type="ARBA" id="ARBA00023014"/>
    </source>
</evidence>
<dbReference type="GO" id="GO:0106261">
    <property type="term" value="F:tRNA uridine(34) acetyltransferase activity"/>
    <property type="evidence" value="ECO:0007669"/>
    <property type="project" value="UniProtKB-EC"/>
</dbReference>
<dbReference type="SMART" id="SM00729">
    <property type="entry name" value="Elp3"/>
    <property type="match status" value="1"/>
</dbReference>
<dbReference type="InterPro" id="IPR056591">
    <property type="entry name" value="ELP3-like_N"/>
</dbReference>
<reference evidence="19" key="1">
    <citation type="journal article" date="2014" name="Genome Biol. Evol.">
        <title>Pangenome evidence for extensive interdomain horizontal transfer affecting lineage core and shell genes in uncultured planktonic thaumarchaeota and euryarchaeota.</title>
        <authorList>
            <person name="Deschamps P."/>
            <person name="Zivanovic Y."/>
            <person name="Moreira D."/>
            <person name="Rodriguez-Valera F."/>
            <person name="Lopez-Garcia P."/>
        </authorList>
    </citation>
    <scope>NUCLEOTIDE SEQUENCE</scope>
</reference>
<evidence type="ECO:0000259" key="18">
    <source>
        <dbReference type="PROSITE" id="PS51918"/>
    </source>
</evidence>
<dbReference type="AlphaFoldDB" id="A0A075FMM1"/>
<dbReference type="InterPro" id="IPR058240">
    <property type="entry name" value="rSAM_sf"/>
</dbReference>
<dbReference type="InterPro" id="IPR007197">
    <property type="entry name" value="rSAM"/>
</dbReference>
<evidence type="ECO:0000256" key="8">
    <source>
        <dbReference type="ARBA" id="ARBA00022694"/>
    </source>
</evidence>
<keyword evidence="9" id="KW-0479">Metal-binding</keyword>
<evidence type="ECO:0000256" key="11">
    <source>
        <dbReference type="ARBA" id="ARBA00023004"/>
    </source>
</evidence>
<dbReference type="Pfam" id="PF04055">
    <property type="entry name" value="Radical_SAM"/>
    <property type="match status" value="1"/>
</dbReference>
<dbReference type="InterPro" id="IPR000182">
    <property type="entry name" value="GNAT_dom"/>
</dbReference>
<evidence type="ECO:0000256" key="5">
    <source>
        <dbReference type="ARBA" id="ARBA00022555"/>
    </source>
</evidence>
<evidence type="ECO:0000313" key="19">
    <source>
        <dbReference type="EMBL" id="AIE92498.1"/>
    </source>
</evidence>
<sequence length="499" mass="56481">MIEAELVVNRLLEKKPKTRQEVQLIKLEVAKEQKFSMVPPNNQLLAQIDSTEEPELAKLLRVKPMRTSAGVTPVAIMTSPASCPHGTCTYCPGGPSNESPQSYTGHEPAARRGKRHNYNSQSQVDARLEQYVRNGHPTDKIEIIIMGGTFTARTPDYQDEFLTGAFETLNGERLPLDEALHRNGNAKHKCVALTMETRPTECNPWSVFQMRKQGATRVEIGVQCLDDGVHDKLNRQQKVKDVIKATKLLKEAGFKVVYHMMPGLPGMTPETDLRDFKRLFEEEDFQPDMLKLYPTLLVKGSPLSRNPGDFVPYDTETAANVVADLKEIVPPYVRIQRIQRDIPKPQIIAGVMNSNLRQYARKEMKRRGKKCRCINCRELWRAQIDPATAELKEIEYKSSGGTEYFISYESGSKLLAYLRLRLDDNNATVRELKVTGQAANIGKTGSGVQHMGLGSKLMKIAEEKSKDYDKIRVTHGAGTRLYYEKLGYKLEEYYMIKDL</sequence>
<evidence type="ECO:0000259" key="17">
    <source>
        <dbReference type="PROSITE" id="PS51186"/>
    </source>
</evidence>
<name>A0A075FMM1_9EURY</name>
<comment type="catalytic activity">
    <reaction evidence="15">
        <text>uridine(34) in tRNA + acetyl-CoA + S-adenosyl-L-methionine + H2O = 5-(carboxymethyl)uridine(34) in tRNA + 5'-deoxyadenosine + L-methionine + CoA + 2 H(+)</text>
        <dbReference type="Rhea" id="RHEA:61020"/>
        <dbReference type="Rhea" id="RHEA-COMP:10407"/>
        <dbReference type="Rhea" id="RHEA-COMP:11727"/>
        <dbReference type="ChEBI" id="CHEBI:15377"/>
        <dbReference type="ChEBI" id="CHEBI:15378"/>
        <dbReference type="ChEBI" id="CHEBI:17319"/>
        <dbReference type="ChEBI" id="CHEBI:57287"/>
        <dbReference type="ChEBI" id="CHEBI:57288"/>
        <dbReference type="ChEBI" id="CHEBI:57844"/>
        <dbReference type="ChEBI" id="CHEBI:59789"/>
        <dbReference type="ChEBI" id="CHEBI:65315"/>
        <dbReference type="ChEBI" id="CHEBI:74882"/>
        <dbReference type="EC" id="2.3.1.311"/>
    </reaction>
    <physiologicalReaction direction="left-to-right" evidence="15">
        <dbReference type="Rhea" id="RHEA:61021"/>
    </physiologicalReaction>
</comment>
<evidence type="ECO:0000256" key="1">
    <source>
        <dbReference type="ARBA" id="ARBA00001966"/>
    </source>
</evidence>
<keyword evidence="12" id="KW-0411">Iron-sulfur</keyword>
<dbReference type="SFLD" id="SFLDS00029">
    <property type="entry name" value="Radical_SAM"/>
    <property type="match status" value="2"/>
</dbReference>
<evidence type="ECO:0000256" key="7">
    <source>
        <dbReference type="ARBA" id="ARBA00022691"/>
    </source>
</evidence>
<dbReference type="GO" id="GO:0051539">
    <property type="term" value="F:4 iron, 4 sulfur cluster binding"/>
    <property type="evidence" value="ECO:0007669"/>
    <property type="project" value="UniProtKB-KW"/>
</dbReference>
<keyword evidence="11" id="KW-0408">Iron</keyword>
<dbReference type="GO" id="GO:0005737">
    <property type="term" value="C:cytoplasm"/>
    <property type="evidence" value="ECO:0007669"/>
    <property type="project" value="TreeGrafter"/>
</dbReference>
<comment type="pathway">
    <text evidence="2">tRNA modification.</text>
</comment>
<dbReference type="PROSITE" id="PS51918">
    <property type="entry name" value="RADICAL_SAM"/>
    <property type="match status" value="1"/>
</dbReference>
<protein>
    <recommendedName>
        <fullName evidence="14">tRNA carboxymethyluridine synthase</fullName>
        <ecNumber evidence="14">2.3.1.311</ecNumber>
    </recommendedName>
</protein>
<dbReference type="SFLD" id="SFLDG01082">
    <property type="entry name" value="B12-binding_domain_containing"/>
    <property type="match status" value="1"/>
</dbReference>
<proteinExistence type="inferred from homology"/>
<evidence type="ECO:0000256" key="4">
    <source>
        <dbReference type="ARBA" id="ARBA00022485"/>
    </source>
</evidence>
<organism evidence="19">
    <name type="scientific">uncultured marine group II/III euryarchaeote AD1000_23_H03</name>
    <dbReference type="NCBI Taxonomy" id="1457740"/>
    <lineage>
        <taxon>Archaea</taxon>
        <taxon>Methanobacteriati</taxon>
        <taxon>Methanobacteriota</taxon>
        <taxon>environmental samples</taxon>
    </lineage>
</organism>
<keyword evidence="6 19" id="KW-0808">Transferase</keyword>
<dbReference type="InterPro" id="IPR006638">
    <property type="entry name" value="Elp3/MiaA/NifB-like_rSAM"/>
</dbReference>
<dbReference type="NCBIfam" id="TIGR01211">
    <property type="entry name" value="ELP3"/>
    <property type="match status" value="1"/>
</dbReference>
<comment type="cofactor">
    <cofactor evidence="1">
        <name>[4Fe-4S] cluster</name>
        <dbReference type="ChEBI" id="CHEBI:49883"/>
    </cofactor>
</comment>
<keyword evidence="13 19" id="KW-0012">Acyltransferase</keyword>
<dbReference type="CDD" id="cd01335">
    <property type="entry name" value="Radical_SAM"/>
    <property type="match status" value="1"/>
</dbReference>
<evidence type="ECO:0000256" key="2">
    <source>
        <dbReference type="ARBA" id="ARBA00005217"/>
    </source>
</evidence>
<dbReference type="Gene3D" id="3.40.630.30">
    <property type="match status" value="1"/>
</dbReference>
<feature type="domain" description="Radical SAM core" evidence="18">
    <location>
        <begin position="68"/>
        <end position="339"/>
    </location>
</feature>
<dbReference type="InterPro" id="IPR013785">
    <property type="entry name" value="Aldolase_TIM"/>
</dbReference>
<dbReference type="InterPro" id="IPR034687">
    <property type="entry name" value="ELP3-like"/>
</dbReference>
<evidence type="ECO:0000256" key="10">
    <source>
        <dbReference type="ARBA" id="ARBA00022884"/>
    </source>
</evidence>
<evidence type="ECO:0000256" key="13">
    <source>
        <dbReference type="ARBA" id="ARBA00023315"/>
    </source>
</evidence>
<evidence type="ECO:0000256" key="15">
    <source>
        <dbReference type="ARBA" id="ARBA00047372"/>
    </source>
</evidence>
<keyword evidence="7" id="KW-0949">S-adenosyl-L-methionine</keyword>
<dbReference type="SFLD" id="SFLDG01086">
    <property type="entry name" value="elongater_protein-like"/>
    <property type="match status" value="1"/>
</dbReference>
<dbReference type="EC" id="2.3.1.311" evidence="14"/>
<dbReference type="SUPFAM" id="SSF102114">
    <property type="entry name" value="Radical SAM enzymes"/>
    <property type="match status" value="1"/>
</dbReference>
<dbReference type="InterPro" id="IPR039661">
    <property type="entry name" value="ELP3"/>
</dbReference>
<keyword evidence="10" id="KW-0694">RNA-binding</keyword>
<dbReference type="InterPro" id="IPR032432">
    <property type="entry name" value="Radical_SAM_C"/>
</dbReference>
<dbReference type="PROSITE" id="PS51186">
    <property type="entry name" value="GNAT"/>
    <property type="match status" value="1"/>
</dbReference>
<dbReference type="PANTHER" id="PTHR11135">
    <property type="entry name" value="HISTONE ACETYLTRANSFERASE-RELATED"/>
    <property type="match status" value="1"/>
</dbReference>
<evidence type="ECO:0000256" key="6">
    <source>
        <dbReference type="ARBA" id="ARBA00022679"/>
    </source>
</evidence>
<accession>A0A075FMM1</accession>
<dbReference type="Gene3D" id="3.20.20.70">
    <property type="entry name" value="Aldolase class I"/>
    <property type="match status" value="1"/>
</dbReference>
<gene>
    <name evidence="19" type="primary">KAT9</name>
</gene>
<dbReference type="PANTHER" id="PTHR11135:SF7">
    <property type="entry name" value="TRNA URIDINE(34) ACETYLTRANSFERASE"/>
    <property type="match status" value="1"/>
</dbReference>
<keyword evidence="4" id="KW-0004">4Fe-4S</keyword>
<evidence type="ECO:0000256" key="16">
    <source>
        <dbReference type="SAM" id="MobiDB-lite"/>
    </source>
</evidence>
<evidence type="ECO:0000256" key="14">
    <source>
        <dbReference type="ARBA" id="ARBA00044771"/>
    </source>
</evidence>
<evidence type="ECO:0000256" key="9">
    <source>
        <dbReference type="ARBA" id="ARBA00022723"/>
    </source>
</evidence>
<dbReference type="Pfam" id="PF16199">
    <property type="entry name" value="Radical_SAM_C"/>
    <property type="match status" value="1"/>
</dbReference>
<dbReference type="SUPFAM" id="SSF55729">
    <property type="entry name" value="Acyl-CoA N-acyltransferases (Nat)"/>
    <property type="match status" value="1"/>
</dbReference>
<dbReference type="InterPro" id="IPR016181">
    <property type="entry name" value="Acyl_CoA_acyltransferase"/>
</dbReference>
<keyword evidence="5" id="KW-0820">tRNA-binding</keyword>